<evidence type="ECO:0000313" key="4">
    <source>
        <dbReference type="Proteomes" id="UP001179952"/>
    </source>
</evidence>
<dbReference type="InterPro" id="IPR012337">
    <property type="entry name" value="RNaseH-like_sf"/>
</dbReference>
<dbReference type="Proteomes" id="UP001179952">
    <property type="component" value="Unassembled WGS sequence"/>
</dbReference>
<proteinExistence type="predicted"/>
<feature type="domain" description="DUF659" evidence="2">
    <location>
        <begin position="121"/>
        <end position="214"/>
    </location>
</feature>
<evidence type="ECO:0000313" key="3">
    <source>
        <dbReference type="EMBL" id="KAK1256902.1"/>
    </source>
</evidence>
<sequence length="420" mass="47748">MRHHLAKSELKEISPCDAVPGEVHKKALKAVQQLRKESGKKEFISDDRMPPSNSSSCSLTQLDSRSTQRNKKLKTDLSVMNFIYGNELRVLLKDPKFEKMCAAIADAGQGYKPPDFGMDETKMLADLKTEVKGYVQSIKQSWEKFGCTLLLNSSYWIGGSLRRLLLLAACPEGIVYLDSVDHEWDQDDEWELAAARVLSAIDKIIPQNIIQIILGDEEFDWLSEIFSKKREIRSMVTSTKWRDLIQGDEQGVKVQNIIDDNQFWDTGKKLFGVIECAAKIFKVMKGNRSTLGYVHDAFIRLEETVKQFSKENSEIVSSLLDIIPDICEINKMHKAAAYLNPHLYYNGNVKRDNEVQTRIQRSSVQKQLALFMFCIQEFGGRGGEITVFVFDVIAFALVITAEQKRNTMSFLGQPKKKGRS</sequence>
<dbReference type="Pfam" id="PF04937">
    <property type="entry name" value="DUF659"/>
    <property type="match status" value="1"/>
</dbReference>
<evidence type="ECO:0000256" key="1">
    <source>
        <dbReference type="SAM" id="MobiDB-lite"/>
    </source>
</evidence>
<dbReference type="InterPro" id="IPR007021">
    <property type="entry name" value="DUF659"/>
</dbReference>
<reference evidence="3" key="2">
    <citation type="submission" date="2023-06" db="EMBL/GenBank/DDBJ databases">
        <authorList>
            <person name="Ma L."/>
            <person name="Liu K.-W."/>
            <person name="Li Z."/>
            <person name="Hsiao Y.-Y."/>
            <person name="Qi Y."/>
            <person name="Fu T."/>
            <person name="Tang G."/>
            <person name="Zhang D."/>
            <person name="Sun W.-H."/>
            <person name="Liu D.-K."/>
            <person name="Li Y."/>
            <person name="Chen G.-Z."/>
            <person name="Liu X.-D."/>
            <person name="Liao X.-Y."/>
            <person name="Jiang Y.-T."/>
            <person name="Yu X."/>
            <person name="Hao Y."/>
            <person name="Huang J."/>
            <person name="Zhao X.-W."/>
            <person name="Ke S."/>
            <person name="Chen Y.-Y."/>
            <person name="Wu W.-L."/>
            <person name="Hsu J.-L."/>
            <person name="Lin Y.-F."/>
            <person name="Huang M.-D."/>
            <person name="Li C.-Y."/>
            <person name="Huang L."/>
            <person name="Wang Z.-W."/>
            <person name="Zhao X."/>
            <person name="Zhong W.-Y."/>
            <person name="Peng D.-H."/>
            <person name="Ahmad S."/>
            <person name="Lan S."/>
            <person name="Zhang J.-S."/>
            <person name="Tsai W.-C."/>
            <person name="Van De Peer Y."/>
            <person name="Liu Z.-J."/>
        </authorList>
    </citation>
    <scope>NUCLEOTIDE SEQUENCE</scope>
    <source>
        <strain evidence="3">SCP</strain>
        <tissue evidence="3">Leaves</tissue>
    </source>
</reference>
<dbReference type="PANTHER" id="PTHR32166">
    <property type="entry name" value="OSJNBA0013A04.12 PROTEIN"/>
    <property type="match status" value="1"/>
</dbReference>
<dbReference type="PANTHER" id="PTHR32166:SF123">
    <property type="entry name" value="BED-TYPE DOMAIN-CONTAINING PROTEIN"/>
    <property type="match status" value="1"/>
</dbReference>
<comment type="caution">
    <text evidence="3">The sequence shown here is derived from an EMBL/GenBank/DDBJ whole genome shotgun (WGS) entry which is preliminary data.</text>
</comment>
<feature type="region of interest" description="Disordered" evidence="1">
    <location>
        <begin position="34"/>
        <end position="70"/>
    </location>
</feature>
<gene>
    <name evidence="3" type="ORF">QJS04_geneDACA024324</name>
</gene>
<organism evidence="3 4">
    <name type="scientific">Acorus gramineus</name>
    <name type="common">Dwarf sweet flag</name>
    <dbReference type="NCBI Taxonomy" id="55184"/>
    <lineage>
        <taxon>Eukaryota</taxon>
        <taxon>Viridiplantae</taxon>
        <taxon>Streptophyta</taxon>
        <taxon>Embryophyta</taxon>
        <taxon>Tracheophyta</taxon>
        <taxon>Spermatophyta</taxon>
        <taxon>Magnoliopsida</taxon>
        <taxon>Liliopsida</taxon>
        <taxon>Acoraceae</taxon>
        <taxon>Acorus</taxon>
    </lineage>
</organism>
<evidence type="ECO:0000259" key="2">
    <source>
        <dbReference type="Pfam" id="PF04937"/>
    </source>
</evidence>
<reference evidence="3" key="1">
    <citation type="journal article" date="2023" name="Nat. Commun.">
        <title>Diploid and tetraploid genomes of Acorus and the evolution of monocots.</title>
        <authorList>
            <person name="Ma L."/>
            <person name="Liu K.W."/>
            <person name="Li Z."/>
            <person name="Hsiao Y.Y."/>
            <person name="Qi Y."/>
            <person name="Fu T."/>
            <person name="Tang G.D."/>
            <person name="Zhang D."/>
            <person name="Sun W.H."/>
            <person name="Liu D.K."/>
            <person name="Li Y."/>
            <person name="Chen G.Z."/>
            <person name="Liu X.D."/>
            <person name="Liao X.Y."/>
            <person name="Jiang Y.T."/>
            <person name="Yu X."/>
            <person name="Hao Y."/>
            <person name="Huang J."/>
            <person name="Zhao X.W."/>
            <person name="Ke S."/>
            <person name="Chen Y.Y."/>
            <person name="Wu W.L."/>
            <person name="Hsu J.L."/>
            <person name="Lin Y.F."/>
            <person name="Huang M.D."/>
            <person name="Li C.Y."/>
            <person name="Huang L."/>
            <person name="Wang Z.W."/>
            <person name="Zhao X."/>
            <person name="Zhong W.Y."/>
            <person name="Peng D.H."/>
            <person name="Ahmad S."/>
            <person name="Lan S."/>
            <person name="Zhang J.S."/>
            <person name="Tsai W.C."/>
            <person name="Van de Peer Y."/>
            <person name="Liu Z.J."/>
        </authorList>
    </citation>
    <scope>NUCLEOTIDE SEQUENCE</scope>
    <source>
        <strain evidence="3">SCP</strain>
    </source>
</reference>
<dbReference type="AlphaFoldDB" id="A0AAV8ZXE2"/>
<keyword evidence="4" id="KW-1185">Reference proteome</keyword>
<dbReference type="SUPFAM" id="SSF53098">
    <property type="entry name" value="Ribonuclease H-like"/>
    <property type="match status" value="1"/>
</dbReference>
<name>A0AAV8ZXE2_ACOGR</name>
<accession>A0AAV8ZXE2</accession>
<dbReference type="EMBL" id="JAUJYN010000072">
    <property type="protein sequence ID" value="KAK1256902.1"/>
    <property type="molecule type" value="Genomic_DNA"/>
</dbReference>
<feature type="compositionally biased region" description="Polar residues" evidence="1">
    <location>
        <begin position="51"/>
        <end position="67"/>
    </location>
</feature>
<feature type="compositionally biased region" description="Basic and acidic residues" evidence="1">
    <location>
        <begin position="34"/>
        <end position="49"/>
    </location>
</feature>
<protein>
    <recommendedName>
        <fullName evidence="2">DUF659 domain-containing protein</fullName>
    </recommendedName>
</protein>